<gene>
    <name evidence="11" type="ORF">K435DRAFT_721799</name>
</gene>
<dbReference type="GO" id="GO:0070059">
    <property type="term" value="P:intrinsic apoptotic signaling pathway in response to endoplasmic reticulum stress"/>
    <property type="evidence" value="ECO:0007669"/>
    <property type="project" value="TreeGrafter"/>
</dbReference>
<dbReference type="SUPFAM" id="SSF56112">
    <property type="entry name" value="Protein kinase-like (PK-like)"/>
    <property type="match status" value="1"/>
</dbReference>
<evidence type="ECO:0000259" key="9">
    <source>
        <dbReference type="PROSITE" id="PS50011"/>
    </source>
</evidence>
<dbReference type="PROSITE" id="PS51392">
    <property type="entry name" value="KEN"/>
    <property type="match status" value="1"/>
</dbReference>
<dbReference type="GO" id="GO:0004521">
    <property type="term" value="F:RNA endonuclease activity"/>
    <property type="evidence" value="ECO:0007669"/>
    <property type="project" value="InterPro"/>
</dbReference>
<dbReference type="GO" id="GO:0051082">
    <property type="term" value="F:unfolded protein binding"/>
    <property type="evidence" value="ECO:0007669"/>
    <property type="project" value="TreeGrafter"/>
</dbReference>
<dbReference type="EMBL" id="ML179154">
    <property type="protein sequence ID" value="THU97496.1"/>
    <property type="molecule type" value="Genomic_DNA"/>
</dbReference>
<evidence type="ECO:0000256" key="4">
    <source>
        <dbReference type="ARBA" id="ARBA00022729"/>
    </source>
</evidence>
<dbReference type="GO" id="GO:0036498">
    <property type="term" value="P:IRE1-mediated unfolded protein response"/>
    <property type="evidence" value="ECO:0007669"/>
    <property type="project" value="UniProtKB-ARBA"/>
</dbReference>
<dbReference type="CDD" id="cd10422">
    <property type="entry name" value="RNase_Ire1"/>
    <property type="match status" value="1"/>
</dbReference>
<evidence type="ECO:0000256" key="8">
    <source>
        <dbReference type="SAM" id="MobiDB-lite"/>
    </source>
</evidence>
<evidence type="ECO:0000256" key="6">
    <source>
        <dbReference type="ARBA" id="ARBA00022777"/>
    </source>
</evidence>
<keyword evidence="2" id="KW-0723">Serine/threonine-protein kinase</keyword>
<dbReference type="AlphaFoldDB" id="A0A4S8M5H8"/>
<keyword evidence="3" id="KW-0808">Transferase</keyword>
<dbReference type="GO" id="GO:0006397">
    <property type="term" value="P:mRNA processing"/>
    <property type="evidence" value="ECO:0007669"/>
    <property type="project" value="InterPro"/>
</dbReference>
<feature type="compositionally biased region" description="Low complexity" evidence="8">
    <location>
        <begin position="578"/>
        <end position="594"/>
    </location>
</feature>
<evidence type="ECO:0000256" key="7">
    <source>
        <dbReference type="ARBA" id="ARBA00022840"/>
    </source>
</evidence>
<accession>A0A4S8M5H8</accession>
<dbReference type="InterPro" id="IPR010513">
    <property type="entry name" value="KEN_dom"/>
</dbReference>
<dbReference type="PROSITE" id="PS50011">
    <property type="entry name" value="PROTEIN_KINASE_DOM"/>
    <property type="match status" value="1"/>
</dbReference>
<dbReference type="Pfam" id="PF06479">
    <property type="entry name" value="Ribonuc_2-5A"/>
    <property type="match status" value="1"/>
</dbReference>
<evidence type="ECO:0000313" key="12">
    <source>
        <dbReference type="Proteomes" id="UP000297245"/>
    </source>
</evidence>
<dbReference type="GO" id="GO:0005524">
    <property type="term" value="F:ATP binding"/>
    <property type="evidence" value="ECO:0007669"/>
    <property type="project" value="UniProtKB-KW"/>
</dbReference>
<evidence type="ECO:0000259" key="10">
    <source>
        <dbReference type="PROSITE" id="PS51392"/>
    </source>
</evidence>
<name>A0A4S8M5H8_DENBC</name>
<evidence type="ECO:0000256" key="5">
    <source>
        <dbReference type="ARBA" id="ARBA00022741"/>
    </source>
</evidence>
<keyword evidence="12" id="KW-1185">Reference proteome</keyword>
<evidence type="ECO:0000256" key="2">
    <source>
        <dbReference type="ARBA" id="ARBA00022527"/>
    </source>
</evidence>
<reference evidence="11 12" key="1">
    <citation type="journal article" date="2019" name="Nat. Ecol. Evol.">
        <title>Megaphylogeny resolves global patterns of mushroom evolution.</title>
        <authorList>
            <person name="Varga T."/>
            <person name="Krizsan K."/>
            <person name="Foldi C."/>
            <person name="Dima B."/>
            <person name="Sanchez-Garcia M."/>
            <person name="Sanchez-Ramirez S."/>
            <person name="Szollosi G.J."/>
            <person name="Szarkandi J.G."/>
            <person name="Papp V."/>
            <person name="Albert L."/>
            <person name="Andreopoulos W."/>
            <person name="Angelini C."/>
            <person name="Antonin V."/>
            <person name="Barry K.W."/>
            <person name="Bougher N.L."/>
            <person name="Buchanan P."/>
            <person name="Buyck B."/>
            <person name="Bense V."/>
            <person name="Catcheside P."/>
            <person name="Chovatia M."/>
            <person name="Cooper J."/>
            <person name="Damon W."/>
            <person name="Desjardin D."/>
            <person name="Finy P."/>
            <person name="Geml J."/>
            <person name="Haridas S."/>
            <person name="Hughes K."/>
            <person name="Justo A."/>
            <person name="Karasinski D."/>
            <person name="Kautmanova I."/>
            <person name="Kiss B."/>
            <person name="Kocsube S."/>
            <person name="Kotiranta H."/>
            <person name="LaButti K.M."/>
            <person name="Lechner B.E."/>
            <person name="Liimatainen K."/>
            <person name="Lipzen A."/>
            <person name="Lukacs Z."/>
            <person name="Mihaltcheva S."/>
            <person name="Morgado L.N."/>
            <person name="Niskanen T."/>
            <person name="Noordeloos M.E."/>
            <person name="Ohm R.A."/>
            <person name="Ortiz-Santana B."/>
            <person name="Ovrebo C."/>
            <person name="Racz N."/>
            <person name="Riley R."/>
            <person name="Savchenko A."/>
            <person name="Shiryaev A."/>
            <person name="Soop K."/>
            <person name="Spirin V."/>
            <person name="Szebenyi C."/>
            <person name="Tomsovsky M."/>
            <person name="Tulloss R.E."/>
            <person name="Uehling J."/>
            <person name="Grigoriev I.V."/>
            <person name="Vagvolgyi C."/>
            <person name="Papp T."/>
            <person name="Martin F.M."/>
            <person name="Miettinen O."/>
            <person name="Hibbett D.S."/>
            <person name="Nagy L.G."/>
        </authorList>
    </citation>
    <scope>NUCLEOTIDE SEQUENCE [LARGE SCALE GENOMIC DNA]</scope>
    <source>
        <strain evidence="11 12">CBS 962.96</strain>
    </source>
</reference>
<organism evidence="11 12">
    <name type="scientific">Dendrothele bispora (strain CBS 962.96)</name>
    <dbReference type="NCBI Taxonomy" id="1314807"/>
    <lineage>
        <taxon>Eukaryota</taxon>
        <taxon>Fungi</taxon>
        <taxon>Dikarya</taxon>
        <taxon>Basidiomycota</taxon>
        <taxon>Agaricomycotina</taxon>
        <taxon>Agaricomycetes</taxon>
        <taxon>Agaricomycetidae</taxon>
        <taxon>Agaricales</taxon>
        <taxon>Agaricales incertae sedis</taxon>
        <taxon>Dendrothele</taxon>
    </lineage>
</organism>
<dbReference type="InterPro" id="IPR038357">
    <property type="entry name" value="KEN_sf"/>
</dbReference>
<dbReference type="InterPro" id="IPR045133">
    <property type="entry name" value="IRE1/2-like"/>
</dbReference>
<feature type="region of interest" description="Disordered" evidence="8">
    <location>
        <begin position="178"/>
        <end position="198"/>
    </location>
</feature>
<protein>
    <recommendedName>
        <fullName evidence="1">non-specific serine/threonine protein kinase</fullName>
        <ecNumber evidence="1">2.7.11.1</ecNumber>
    </recommendedName>
</protein>
<proteinExistence type="predicted"/>
<dbReference type="Proteomes" id="UP000297245">
    <property type="component" value="Unassembled WGS sequence"/>
</dbReference>
<dbReference type="OrthoDB" id="63989at2759"/>
<keyword evidence="7" id="KW-0067">ATP-binding</keyword>
<dbReference type="PANTHER" id="PTHR13954:SF6">
    <property type="entry name" value="NON-SPECIFIC SERINE_THREONINE PROTEIN KINASE"/>
    <property type="match status" value="1"/>
</dbReference>
<dbReference type="Pfam" id="PF00069">
    <property type="entry name" value="Pkinase"/>
    <property type="match status" value="1"/>
</dbReference>
<dbReference type="InterPro" id="IPR000719">
    <property type="entry name" value="Prot_kinase_dom"/>
</dbReference>
<feature type="region of interest" description="Disordered" evidence="8">
    <location>
        <begin position="575"/>
        <end position="597"/>
    </location>
</feature>
<dbReference type="GO" id="GO:0004674">
    <property type="term" value="F:protein serine/threonine kinase activity"/>
    <property type="evidence" value="ECO:0007669"/>
    <property type="project" value="UniProtKB-KW"/>
</dbReference>
<keyword evidence="5" id="KW-0547">Nucleotide-binding</keyword>
<dbReference type="Gene3D" id="1.10.510.10">
    <property type="entry name" value="Transferase(Phosphotransferase) domain 1"/>
    <property type="match status" value="1"/>
</dbReference>
<feature type="region of interest" description="Disordered" evidence="8">
    <location>
        <begin position="74"/>
        <end position="102"/>
    </location>
</feature>
<keyword evidence="4" id="KW-0732">Signal</keyword>
<dbReference type="Gene3D" id="3.30.200.20">
    <property type="entry name" value="Phosphorylase Kinase, domain 1"/>
    <property type="match status" value="1"/>
</dbReference>
<evidence type="ECO:0000256" key="3">
    <source>
        <dbReference type="ARBA" id="ARBA00022679"/>
    </source>
</evidence>
<evidence type="ECO:0000313" key="11">
    <source>
        <dbReference type="EMBL" id="THU97496.1"/>
    </source>
</evidence>
<dbReference type="FunFam" id="3.30.200.20:FF:000077">
    <property type="entry name" value="Putative Serine/threonine-protein kinase/endoribonuclease IRE1"/>
    <property type="match status" value="1"/>
</dbReference>
<dbReference type="PROSITE" id="PS00108">
    <property type="entry name" value="PROTEIN_KINASE_ST"/>
    <property type="match status" value="1"/>
</dbReference>
<feature type="domain" description="Protein kinase" evidence="9">
    <location>
        <begin position="230"/>
        <end position="550"/>
    </location>
</feature>
<dbReference type="SMART" id="SM00220">
    <property type="entry name" value="S_TKc"/>
    <property type="match status" value="1"/>
</dbReference>
<dbReference type="SMART" id="SM00580">
    <property type="entry name" value="PUG"/>
    <property type="match status" value="1"/>
</dbReference>
<sequence length="714" mass="78649">MAAMVELPVYAHSFSVPNDEDIIVLQLKQGISRSCTGGPRVDGQRFIGQGRYLIDQELLDALWTLEARSLHFSDHPSAWSSNPPEEPVSSTPSVEEPTPTRTISSMLQVSQLTLTVFSTSSRARHHWGRFPNHNSKFVEGRDKTVQTDNDHMKLAEAEADEGEKEFDVEGDVEGAVDVEGRRGGAPVPPALTQGRTHGAGGIPGRVGVIVAPSTPVAMSTRAVEPQSSLVVSDTVLGYGSHGTMVYAGSLQGRAVAVKRLLSSFATLAVREIRILQESDDHPNVVRYYYEETTRDFIYLALDHCLGTLAEVVERYSGTALNLDLDNDTLSGASTFGPAPPDSKVDLANIGESVMRDPTKALAQITKGLRHLHALKLVHRDIKPQNILVKLAGSCGRASGGYSMLISDFGLCKKLDMDKTSFFPTAPGSMAAGTTGWRAPEILRRARDEPTRLTKSVDIFSLGCLFYYVLTGGGHPFGNDYERDVNIFKDAKCLDGLERGWKGGLGSGGGGDNLDGAAEEGTEAAHLIRAMLEMESANRPDTERILLHPFFWDSDKRLTFLIDASDRFEIMPRGDVLPSKNGSSAKASTSKNSNGFTPYEGKRDHHLIRLENGAYNIIGADWRSKCGKVFIDNLGKNRKYDGKSVQDLLRALRNKKHHYLDLPENVKGHLGSMPEGYLSYFTRRFPRLFLHVYQVIDSSELKKEEMFRSYFKLEE</sequence>
<dbReference type="InterPro" id="IPR008271">
    <property type="entry name" value="Ser/Thr_kinase_AS"/>
</dbReference>
<evidence type="ECO:0000256" key="1">
    <source>
        <dbReference type="ARBA" id="ARBA00012513"/>
    </source>
</evidence>
<dbReference type="Gene3D" id="1.20.1440.180">
    <property type="entry name" value="KEN domain"/>
    <property type="match status" value="1"/>
</dbReference>
<dbReference type="Gene3D" id="3.10.20.90">
    <property type="entry name" value="Phosphatidylinositol 3-kinase Catalytic Subunit, Chain A, domain 1"/>
    <property type="match status" value="1"/>
</dbReference>
<feature type="compositionally biased region" description="Low complexity" evidence="8">
    <location>
        <begin position="87"/>
        <end position="100"/>
    </location>
</feature>
<dbReference type="GO" id="GO:1990604">
    <property type="term" value="C:IRE1-TRAF2-ASK1 complex"/>
    <property type="evidence" value="ECO:0007669"/>
    <property type="project" value="TreeGrafter"/>
</dbReference>
<keyword evidence="6" id="KW-0418">Kinase</keyword>
<feature type="domain" description="KEN" evidence="10">
    <location>
        <begin position="553"/>
        <end position="712"/>
    </location>
</feature>
<dbReference type="PANTHER" id="PTHR13954">
    <property type="entry name" value="IRE1-RELATED"/>
    <property type="match status" value="1"/>
</dbReference>
<dbReference type="EC" id="2.7.11.1" evidence="1"/>
<dbReference type="InterPro" id="IPR011009">
    <property type="entry name" value="Kinase-like_dom_sf"/>
</dbReference>